<evidence type="ECO:0000313" key="2">
    <source>
        <dbReference type="Proteomes" id="UP001390339"/>
    </source>
</evidence>
<accession>A0ABR2JMK1</accession>
<proteinExistence type="predicted"/>
<reference evidence="1 2" key="1">
    <citation type="journal article" date="2024" name="IMA Fungus">
        <title>Apiospora arundinis, a panoply of carbohydrate-active enzymes and secondary metabolites.</title>
        <authorList>
            <person name="Sorensen T."/>
            <person name="Petersen C."/>
            <person name="Muurmann A.T."/>
            <person name="Christiansen J.V."/>
            <person name="Brundto M.L."/>
            <person name="Overgaard C.K."/>
            <person name="Boysen A.T."/>
            <person name="Wollenberg R.D."/>
            <person name="Larsen T.O."/>
            <person name="Sorensen J.L."/>
            <person name="Nielsen K.L."/>
            <person name="Sondergaard T.E."/>
        </authorList>
    </citation>
    <scope>NUCLEOTIDE SEQUENCE [LARGE SCALE GENOMIC DNA]</scope>
    <source>
        <strain evidence="1 2">AAU 773</strain>
    </source>
</reference>
<name>A0ABR2JMK1_9PEZI</name>
<evidence type="ECO:0000313" key="1">
    <source>
        <dbReference type="EMBL" id="KAK8880024.1"/>
    </source>
</evidence>
<comment type="caution">
    <text evidence="1">The sequence shown here is derived from an EMBL/GenBank/DDBJ whole genome shotgun (WGS) entry which is preliminary data.</text>
</comment>
<dbReference type="Proteomes" id="UP001390339">
    <property type="component" value="Unassembled WGS sequence"/>
</dbReference>
<organism evidence="1 2">
    <name type="scientific">Apiospora arundinis</name>
    <dbReference type="NCBI Taxonomy" id="335852"/>
    <lineage>
        <taxon>Eukaryota</taxon>
        <taxon>Fungi</taxon>
        <taxon>Dikarya</taxon>
        <taxon>Ascomycota</taxon>
        <taxon>Pezizomycotina</taxon>
        <taxon>Sordariomycetes</taxon>
        <taxon>Xylariomycetidae</taxon>
        <taxon>Amphisphaeriales</taxon>
        <taxon>Apiosporaceae</taxon>
        <taxon>Apiospora</taxon>
    </lineage>
</organism>
<dbReference type="EMBL" id="JAPCWZ010000001">
    <property type="protein sequence ID" value="KAK8880024.1"/>
    <property type="molecule type" value="Genomic_DNA"/>
</dbReference>
<sequence length="456" mass="51876">MSLMEDLPAELRCLVLRNAPDLASLRSLVRSSPVMHAQYREDRNSILRTCLNREMHGYVTDAYATAMSRGCEPGSPRSNKEIAGFLDLYKSASPPGIDAISAEGLYWLATFHTTVAIPLSRLYPRWALANLKKASSLSKEDKPMSKAASKKIEREETISLSRSEEIRVMQAIYRHETYNHLFGQAEDQRDGSLTNYDIHGVFFCKFEPWESEAIGCIDVFLRDQYKGIFDKVKGSDAADFDEDQHRIVLAKPGAINPGFSGLNPAGFAKMAENLATLHYIDRIIARGLKSSVWLLQLDEETKFDFSMQQHLEHLGRDVGTKDDPMRLALGTNAQQFRRMVRSADPRDEAEVRRDSIAFLGDDINGDDDEDDAVLAADGVEATGRPPVAWVLLWKGKYSHLYGDYVPSPLRQWGYVMWDERRWNDLEATDLVAKQWESSPEFAERIWRMYHWSPLED</sequence>
<protein>
    <recommendedName>
        <fullName evidence="3">F-box domain-containing protein</fullName>
    </recommendedName>
</protein>
<keyword evidence="2" id="KW-1185">Reference proteome</keyword>
<gene>
    <name evidence="1" type="ORF">PGQ11_001318</name>
</gene>
<evidence type="ECO:0008006" key="3">
    <source>
        <dbReference type="Google" id="ProtNLM"/>
    </source>
</evidence>